<keyword evidence="1" id="KW-0677">Repeat</keyword>
<dbReference type="EMBL" id="CABPRJ010000005">
    <property type="protein sequence ID" value="VVC24717.1"/>
    <property type="molecule type" value="Genomic_DNA"/>
</dbReference>
<evidence type="ECO:0000313" key="4">
    <source>
        <dbReference type="Proteomes" id="UP000325440"/>
    </source>
</evidence>
<protein>
    <submittedName>
        <fullName evidence="3">Tetratricopeptide repeat,Tetratricopeptide repeat-containing domain,Tetratricopeptide-like helical</fullName>
    </submittedName>
</protein>
<dbReference type="Proteomes" id="UP000325440">
    <property type="component" value="Unassembled WGS sequence"/>
</dbReference>
<evidence type="ECO:0000256" key="1">
    <source>
        <dbReference type="ARBA" id="ARBA00022737"/>
    </source>
</evidence>
<dbReference type="GO" id="GO:0070062">
    <property type="term" value="C:extracellular exosome"/>
    <property type="evidence" value="ECO:0007669"/>
    <property type="project" value="TreeGrafter"/>
</dbReference>
<name>A0A5E4LY95_9HEMI</name>
<dbReference type="SUPFAM" id="SSF48452">
    <property type="entry name" value="TPR-like"/>
    <property type="match status" value="1"/>
</dbReference>
<reference evidence="3 4" key="1">
    <citation type="submission" date="2019-08" db="EMBL/GenBank/DDBJ databases">
        <authorList>
            <person name="Alioto T."/>
            <person name="Alioto T."/>
            <person name="Gomez Garrido J."/>
        </authorList>
    </citation>
    <scope>NUCLEOTIDE SEQUENCE [LARGE SCALE GENOMIC DNA]</scope>
</reference>
<accession>A0A5E4LY95</accession>
<dbReference type="InterPro" id="IPR019734">
    <property type="entry name" value="TPR_rpt"/>
</dbReference>
<proteinExistence type="predicted"/>
<sequence length="488" mass="54915">MAKYVPSTDDGHYYSNPIAATRLLGETIVQVENEPGKFDISTLHFRAQKYLEQVIGPRRSDEEPEAYKVRVFTELLKQCTEHHRDGVAEVIYDHRNALATYAKEALEAGDLETAGRWCSDLNANTDPKDPTGWVLYGTFCARKQRWDEGLECARKAIALDRHNRIALFLNAALLITIDSERYEEIDTLLDHLESKYPWFSEAHFLTAVHSAQMEMPDRTNRFLSLARRYVNVQSAIGWAETAVLDGVSTTVWDPAVDHGGDPALKCAIFMIRLGLSRLALLCLRNFARHSGNSVTYHYLMAVSHHRLDEFQACTDHLNAMSAGDVESNSRIGRQQYLLTAHNDHAAGRPREAETRFIQLSTERTRSLYGLVYSRLADYMVASRRYDEATNALFRACTVVTGHGTPVLLTKLGACLIALKKYPEAEKVLTEAVALDGAHNCDAWHYLAIVYARSNRTDMANACGQQAAGLIEFKSMLGPEYDLLAHKYH</sequence>
<gene>
    <name evidence="3" type="ORF">CINCED_3A022959</name>
</gene>
<dbReference type="InterPro" id="IPR011990">
    <property type="entry name" value="TPR-like_helical_dom_sf"/>
</dbReference>
<dbReference type="GO" id="GO:0003341">
    <property type="term" value="P:cilium movement"/>
    <property type="evidence" value="ECO:0007669"/>
    <property type="project" value="TreeGrafter"/>
</dbReference>
<keyword evidence="4" id="KW-1185">Reference proteome</keyword>
<dbReference type="SMART" id="SM00028">
    <property type="entry name" value="TPR"/>
    <property type="match status" value="3"/>
</dbReference>
<dbReference type="PANTHER" id="PTHR44314:SF1">
    <property type="entry name" value="CILIA- AND FLAGELLA-ASSOCIATED PROTEIN 70"/>
    <property type="match status" value="1"/>
</dbReference>
<dbReference type="InterPro" id="IPR052628">
    <property type="entry name" value="CFAP70"/>
</dbReference>
<evidence type="ECO:0000256" key="2">
    <source>
        <dbReference type="ARBA" id="ARBA00022803"/>
    </source>
</evidence>
<dbReference type="PANTHER" id="PTHR44314">
    <property type="entry name" value="CILIA- AND FLAGELLA-ASSOCIATED PROTEIN 70"/>
    <property type="match status" value="1"/>
</dbReference>
<dbReference type="Gene3D" id="1.25.40.10">
    <property type="entry name" value="Tetratricopeptide repeat domain"/>
    <property type="match status" value="2"/>
</dbReference>
<evidence type="ECO:0000313" key="3">
    <source>
        <dbReference type="EMBL" id="VVC24717.1"/>
    </source>
</evidence>
<organism evidence="3 4">
    <name type="scientific">Cinara cedri</name>
    <dbReference type="NCBI Taxonomy" id="506608"/>
    <lineage>
        <taxon>Eukaryota</taxon>
        <taxon>Metazoa</taxon>
        <taxon>Ecdysozoa</taxon>
        <taxon>Arthropoda</taxon>
        <taxon>Hexapoda</taxon>
        <taxon>Insecta</taxon>
        <taxon>Pterygota</taxon>
        <taxon>Neoptera</taxon>
        <taxon>Paraneoptera</taxon>
        <taxon>Hemiptera</taxon>
        <taxon>Sternorrhyncha</taxon>
        <taxon>Aphidomorpha</taxon>
        <taxon>Aphidoidea</taxon>
        <taxon>Aphididae</taxon>
        <taxon>Lachninae</taxon>
        <taxon>Cinara</taxon>
    </lineage>
</organism>
<dbReference type="OrthoDB" id="6613395at2759"/>
<dbReference type="GO" id="GO:0060271">
    <property type="term" value="P:cilium assembly"/>
    <property type="evidence" value="ECO:0007669"/>
    <property type="project" value="TreeGrafter"/>
</dbReference>
<dbReference type="AlphaFoldDB" id="A0A5E4LY95"/>
<dbReference type="GO" id="GO:0031514">
    <property type="term" value="C:motile cilium"/>
    <property type="evidence" value="ECO:0007669"/>
    <property type="project" value="TreeGrafter"/>
</dbReference>
<keyword evidence="2" id="KW-0802">TPR repeat</keyword>